<dbReference type="AlphaFoldDB" id="A0A8H7BUU6"/>
<dbReference type="EMBL" id="JABAYA010000010">
    <property type="protein sequence ID" value="KAF7731435.1"/>
    <property type="molecule type" value="Genomic_DNA"/>
</dbReference>
<gene>
    <name evidence="2" type="ORF">EC973_000243</name>
</gene>
<organism evidence="2 3">
    <name type="scientific">Apophysomyces ossiformis</name>
    <dbReference type="NCBI Taxonomy" id="679940"/>
    <lineage>
        <taxon>Eukaryota</taxon>
        <taxon>Fungi</taxon>
        <taxon>Fungi incertae sedis</taxon>
        <taxon>Mucoromycota</taxon>
        <taxon>Mucoromycotina</taxon>
        <taxon>Mucoromycetes</taxon>
        <taxon>Mucorales</taxon>
        <taxon>Mucorineae</taxon>
        <taxon>Mucoraceae</taxon>
        <taxon>Apophysomyces</taxon>
    </lineage>
</organism>
<feature type="domain" description="MACPF-like" evidence="1">
    <location>
        <begin position="143"/>
        <end position="292"/>
    </location>
</feature>
<dbReference type="Proteomes" id="UP000605846">
    <property type="component" value="Unassembled WGS sequence"/>
</dbReference>
<dbReference type="InterPro" id="IPR054586">
    <property type="entry name" value="MACPF_1_fungal"/>
</dbReference>
<proteinExistence type="predicted"/>
<evidence type="ECO:0000313" key="3">
    <source>
        <dbReference type="Proteomes" id="UP000605846"/>
    </source>
</evidence>
<evidence type="ECO:0000259" key="1">
    <source>
        <dbReference type="Pfam" id="PF22693"/>
    </source>
</evidence>
<protein>
    <recommendedName>
        <fullName evidence="1">MACPF-like domain-containing protein</fullName>
    </recommendedName>
</protein>
<keyword evidence="3" id="KW-1185">Reference proteome</keyword>
<dbReference type="Pfam" id="PF22693">
    <property type="entry name" value="MACPF_1"/>
    <property type="match status" value="1"/>
</dbReference>
<reference evidence="2" key="1">
    <citation type="submission" date="2020-01" db="EMBL/GenBank/DDBJ databases">
        <title>Genome Sequencing of Three Apophysomyces-Like Fungal Strains Confirms a Novel Fungal Genus in the Mucoromycota with divergent Burkholderia-like Endosymbiotic Bacteria.</title>
        <authorList>
            <person name="Stajich J.E."/>
            <person name="Macias A.M."/>
            <person name="Carter-House D."/>
            <person name="Lovett B."/>
            <person name="Kasson L.R."/>
            <person name="Berry K."/>
            <person name="Grigoriev I."/>
            <person name="Chang Y."/>
            <person name="Spatafora J."/>
            <person name="Kasson M.T."/>
        </authorList>
    </citation>
    <scope>NUCLEOTIDE SEQUENCE</scope>
    <source>
        <strain evidence="2">NRRL A-21654</strain>
    </source>
</reference>
<comment type="caution">
    <text evidence="2">The sequence shown here is derived from an EMBL/GenBank/DDBJ whole genome shotgun (WGS) entry which is preliminary data.</text>
</comment>
<accession>A0A8H7BUU6</accession>
<evidence type="ECO:0000313" key="2">
    <source>
        <dbReference type="EMBL" id="KAF7731435.1"/>
    </source>
</evidence>
<name>A0A8H7BUU6_9FUNG</name>
<sequence length="512" mass="58841">MEFLRSLTLRSTPEPDTRPPAVVREANQVISRECRHGLLPNGDFAQEEAIRVLDKNDPDFLNIRKQFESVELISLEVDWLQAQEVFNSNLRIDLLPDIAFFRAGAGLGWKDQNQNSANIRNEKRRMGIHMSRAEICLNRRTVCLTEAFQAAITDALSTPRYIDKHQQLEQLFGKYGYCYPSIIWIGGSATYEATTFGRSNRRIQENERQAQAAVGTHGVGTETSALMTQIHFRVQMEAQTNSTFRITGGDPDVFLESGLRGWTATIDDNPGVILLKNIRPIYELLPSEEQQREIRRVYDVARNPGFILLESMVNIYYHKHPSRRIRVLDIDQSSSTTTATIPLAYNATSHNVRILCSDESSSGEVKIRLVPKAHAAQPCSPYFQYNQIVYLEVIDDEPRGRIYATGQRIRIPFKPQKYMITAVYPSHTSVQVASEEWKIVKSKQAPCEDSNNVRQDDRIIFQNMIENSKYYLCLTSQDKLWEKLCNNPSKRHCVAARETIREELYWRIRMTE</sequence>